<evidence type="ECO:0000256" key="2">
    <source>
        <dbReference type="ARBA" id="ARBA00022448"/>
    </source>
</evidence>
<dbReference type="PANTHER" id="PTHR11101:SF96">
    <property type="entry name" value="PHOSPHATE TRANSPORTER"/>
    <property type="match status" value="1"/>
</dbReference>
<dbReference type="GO" id="GO:0016020">
    <property type="term" value="C:membrane"/>
    <property type="evidence" value="ECO:0007669"/>
    <property type="project" value="UniProtKB-SubCell"/>
</dbReference>
<dbReference type="AlphaFoldDB" id="D8LJQ4"/>
<dbReference type="EMBL" id="FN648442">
    <property type="protein sequence ID" value="CBN77081.1"/>
    <property type="molecule type" value="Genomic_DNA"/>
</dbReference>
<evidence type="ECO:0000313" key="8">
    <source>
        <dbReference type="EMBL" id="CBN77081.1"/>
    </source>
</evidence>
<evidence type="ECO:0000256" key="4">
    <source>
        <dbReference type="ARBA" id="ARBA00022692"/>
    </source>
</evidence>
<evidence type="ECO:0000256" key="3">
    <source>
        <dbReference type="ARBA" id="ARBA00022592"/>
    </source>
</evidence>
<dbReference type="Proteomes" id="UP000002630">
    <property type="component" value="Linkage Group LG12"/>
</dbReference>
<dbReference type="GO" id="GO:0005315">
    <property type="term" value="F:phosphate transmembrane transporter activity"/>
    <property type="evidence" value="ECO:0007669"/>
    <property type="project" value="InterPro"/>
</dbReference>
<name>D8LJQ4_ECTSI</name>
<proteinExistence type="predicted"/>
<evidence type="ECO:0000313" key="9">
    <source>
        <dbReference type="Proteomes" id="UP000002630"/>
    </source>
</evidence>
<keyword evidence="4 7" id="KW-0812">Transmembrane</keyword>
<evidence type="ECO:0000256" key="5">
    <source>
        <dbReference type="ARBA" id="ARBA00022989"/>
    </source>
</evidence>
<evidence type="ECO:0000256" key="6">
    <source>
        <dbReference type="ARBA" id="ARBA00023136"/>
    </source>
</evidence>
<evidence type="ECO:0000256" key="1">
    <source>
        <dbReference type="ARBA" id="ARBA00004141"/>
    </source>
</evidence>
<feature type="transmembrane region" description="Helical" evidence="7">
    <location>
        <begin position="102"/>
        <end position="125"/>
    </location>
</feature>
<dbReference type="InterPro" id="IPR001204">
    <property type="entry name" value="Phos_transporter"/>
</dbReference>
<organism evidence="8 9">
    <name type="scientific">Ectocarpus siliculosus</name>
    <name type="common">Brown alga</name>
    <name type="synonym">Conferva siliculosa</name>
    <dbReference type="NCBI Taxonomy" id="2880"/>
    <lineage>
        <taxon>Eukaryota</taxon>
        <taxon>Sar</taxon>
        <taxon>Stramenopiles</taxon>
        <taxon>Ochrophyta</taxon>
        <taxon>PX clade</taxon>
        <taxon>Phaeophyceae</taxon>
        <taxon>Ectocarpales</taxon>
        <taxon>Ectocarpaceae</taxon>
        <taxon>Ectocarpus</taxon>
    </lineage>
</organism>
<gene>
    <name evidence="8" type="ORF">Esi_0026_0170</name>
</gene>
<protein>
    <submittedName>
        <fullName evidence="8">High affinity phosphate transporter</fullName>
    </submittedName>
</protein>
<keyword evidence="2" id="KW-0813">Transport</keyword>
<dbReference type="PANTHER" id="PTHR11101">
    <property type="entry name" value="PHOSPHATE TRANSPORTER"/>
    <property type="match status" value="1"/>
</dbReference>
<reference evidence="8 9" key="1">
    <citation type="journal article" date="2010" name="Nature">
        <title>The Ectocarpus genome and the independent evolution of multicellularity in brown algae.</title>
        <authorList>
            <person name="Cock J.M."/>
            <person name="Sterck L."/>
            <person name="Rouze P."/>
            <person name="Scornet D."/>
            <person name="Allen A.E."/>
            <person name="Amoutzias G."/>
            <person name="Anthouard V."/>
            <person name="Artiguenave F."/>
            <person name="Aury J.M."/>
            <person name="Badger J.H."/>
            <person name="Beszteri B."/>
            <person name="Billiau K."/>
            <person name="Bonnet E."/>
            <person name="Bothwell J.H."/>
            <person name="Bowler C."/>
            <person name="Boyen C."/>
            <person name="Brownlee C."/>
            <person name="Carrano C.J."/>
            <person name="Charrier B."/>
            <person name="Cho G.Y."/>
            <person name="Coelho S.M."/>
            <person name="Collen J."/>
            <person name="Corre E."/>
            <person name="Da Silva C."/>
            <person name="Delage L."/>
            <person name="Delaroque N."/>
            <person name="Dittami S.M."/>
            <person name="Doulbeau S."/>
            <person name="Elias M."/>
            <person name="Farnham G."/>
            <person name="Gachon C.M."/>
            <person name="Gschloessl B."/>
            <person name="Heesch S."/>
            <person name="Jabbari K."/>
            <person name="Jubin C."/>
            <person name="Kawai H."/>
            <person name="Kimura K."/>
            <person name="Kloareg B."/>
            <person name="Kupper F.C."/>
            <person name="Lang D."/>
            <person name="Le Bail A."/>
            <person name="Leblanc C."/>
            <person name="Lerouge P."/>
            <person name="Lohr M."/>
            <person name="Lopez P.J."/>
            <person name="Martens C."/>
            <person name="Maumus F."/>
            <person name="Michel G."/>
            <person name="Miranda-Saavedra D."/>
            <person name="Morales J."/>
            <person name="Moreau H."/>
            <person name="Motomura T."/>
            <person name="Nagasato C."/>
            <person name="Napoli C.A."/>
            <person name="Nelson D.R."/>
            <person name="Nyvall-Collen P."/>
            <person name="Peters A.F."/>
            <person name="Pommier C."/>
            <person name="Potin P."/>
            <person name="Poulain J."/>
            <person name="Quesneville H."/>
            <person name="Read B."/>
            <person name="Rensing S.A."/>
            <person name="Ritter A."/>
            <person name="Rousvoal S."/>
            <person name="Samanta M."/>
            <person name="Samson G."/>
            <person name="Schroeder D.C."/>
            <person name="Segurens B."/>
            <person name="Strittmatter M."/>
            <person name="Tonon T."/>
            <person name="Tregear J.W."/>
            <person name="Valentin K."/>
            <person name="von Dassow P."/>
            <person name="Yamagishi T."/>
            <person name="Van de Peer Y."/>
            <person name="Wincker P."/>
        </authorList>
    </citation>
    <scope>NUCLEOTIDE SEQUENCE [LARGE SCALE GENOMIC DNA]</scope>
    <source>
        <strain evidence="9">Ec32 / CCAP1310/4</strain>
    </source>
</reference>
<keyword evidence="9" id="KW-1185">Reference proteome</keyword>
<dbReference type="GO" id="GO:0035435">
    <property type="term" value="P:phosphate ion transmembrane transport"/>
    <property type="evidence" value="ECO:0007669"/>
    <property type="project" value="TreeGrafter"/>
</dbReference>
<dbReference type="STRING" id="2880.D8LJQ4"/>
<dbReference type="eggNOG" id="KOG2493">
    <property type="taxonomic scope" value="Eukaryota"/>
</dbReference>
<keyword evidence="3" id="KW-0592">Phosphate transport</keyword>
<dbReference type="EMBL" id="FN649737">
    <property type="protein sequence ID" value="CBN77081.1"/>
    <property type="molecule type" value="Genomic_DNA"/>
</dbReference>
<feature type="transmembrane region" description="Helical" evidence="7">
    <location>
        <begin position="69"/>
        <end position="90"/>
    </location>
</feature>
<dbReference type="Pfam" id="PF01384">
    <property type="entry name" value="PHO4"/>
    <property type="match status" value="1"/>
</dbReference>
<feature type="transmembrane region" description="Helical" evidence="7">
    <location>
        <begin position="137"/>
        <end position="155"/>
    </location>
</feature>
<dbReference type="InParanoid" id="D8LJQ4"/>
<accession>D8LJQ4</accession>
<keyword evidence="5 7" id="KW-1133">Transmembrane helix</keyword>
<feature type="transmembrane region" description="Helical" evidence="7">
    <location>
        <begin position="38"/>
        <end position="62"/>
    </location>
</feature>
<sequence>MQSQVIKQFSVFTRRYIFVHEKTLLKPKVECFLDNPGVLMYGMMCVVYTTGMWLLLASYLALPVSTTHATIGAMIGMTVVYGGAGCVVWFQESDSFPYVKGVAAIAVSWVLSPIFSGIVSLLVFLTVRAFVLRSPNAFGRSFWVFPILVMVAITVDGEA</sequence>
<keyword evidence="6 7" id="KW-0472">Membrane</keyword>
<comment type="subcellular location">
    <subcellularLocation>
        <location evidence="1">Membrane</location>
        <topology evidence="1">Multi-pass membrane protein</topology>
    </subcellularLocation>
</comment>
<evidence type="ECO:0000256" key="7">
    <source>
        <dbReference type="SAM" id="Phobius"/>
    </source>
</evidence>
<dbReference type="OrthoDB" id="67021at2759"/>